<dbReference type="Proteomes" id="UP000246744">
    <property type="component" value="Unassembled WGS sequence"/>
</dbReference>
<dbReference type="Pfam" id="PF13973">
    <property type="entry name" value="DUF4222"/>
    <property type="match status" value="1"/>
</dbReference>
<evidence type="ECO:0000313" key="2">
    <source>
        <dbReference type="Proteomes" id="UP000246744"/>
    </source>
</evidence>
<keyword evidence="2" id="KW-1185">Reference proteome</keyword>
<sequence>MQELDRQYKDPRGFLVHVIGYDREKQQVIFMRKGYPHECMQPVERFREKFKRVDA</sequence>
<dbReference type="OrthoDB" id="6419134at2"/>
<comment type="caution">
    <text evidence="1">The sequence shown here is derived from an EMBL/GenBank/DDBJ whole genome shotgun (WGS) entry which is preliminary data.</text>
</comment>
<gene>
    <name evidence="1" type="ORF">DES37_1385</name>
</gene>
<name>A0A317PJG3_9ENTR</name>
<dbReference type="RefSeq" id="WP_110028282.1">
    <property type="nucleotide sequence ID" value="NZ_QGTS01000038.1"/>
</dbReference>
<dbReference type="AlphaFoldDB" id="A0A317PJG3"/>
<proteinExistence type="predicted"/>
<accession>A0A317PJG3</accession>
<evidence type="ECO:0000313" key="1">
    <source>
        <dbReference type="EMBL" id="PWV98596.1"/>
    </source>
</evidence>
<organism evidence="1 2">
    <name type="scientific">Mangrovibacter plantisponsor</name>
    <dbReference type="NCBI Taxonomy" id="451513"/>
    <lineage>
        <taxon>Bacteria</taxon>
        <taxon>Pseudomonadati</taxon>
        <taxon>Pseudomonadota</taxon>
        <taxon>Gammaproteobacteria</taxon>
        <taxon>Enterobacterales</taxon>
        <taxon>Enterobacteriaceae</taxon>
        <taxon>Mangrovibacter</taxon>
    </lineage>
</organism>
<dbReference type="EMBL" id="QGTS01000038">
    <property type="protein sequence ID" value="PWV98596.1"/>
    <property type="molecule type" value="Genomic_DNA"/>
</dbReference>
<reference evidence="1 2" key="1">
    <citation type="submission" date="2018-05" db="EMBL/GenBank/DDBJ databases">
        <title>Genomic Encyclopedia of Type Strains, Phase IV (KMG-IV): sequencing the most valuable type-strain genomes for metagenomic binning, comparative biology and taxonomic classification.</title>
        <authorList>
            <person name="Goeker M."/>
        </authorList>
    </citation>
    <scope>NUCLEOTIDE SEQUENCE [LARGE SCALE GENOMIC DNA]</scope>
    <source>
        <strain evidence="1 2">DSM 19579</strain>
    </source>
</reference>
<protein>
    <submittedName>
        <fullName evidence="1">Uncharacterized protein DUF4222</fullName>
    </submittedName>
</protein>
<dbReference type="InterPro" id="IPR025317">
    <property type="entry name" value="DUF4222"/>
</dbReference>